<dbReference type="PANTHER" id="PTHR45875:SF1">
    <property type="entry name" value="METHYLTRANSFERASE N6AMT1"/>
    <property type="match status" value="1"/>
</dbReference>
<dbReference type="AlphaFoldDB" id="A0AAJ7XI35"/>
<evidence type="ECO:0000256" key="16">
    <source>
        <dbReference type="ARBA" id="ARBA00093667"/>
    </source>
</evidence>
<evidence type="ECO:0000256" key="1">
    <source>
        <dbReference type="ARBA" id="ARBA00004123"/>
    </source>
</evidence>
<evidence type="ECO:0000256" key="8">
    <source>
        <dbReference type="ARBA" id="ARBA00050903"/>
    </source>
</evidence>
<dbReference type="NCBIfam" id="TIGR00537">
    <property type="entry name" value="hemK_rel_arch"/>
    <property type="match status" value="1"/>
</dbReference>
<dbReference type="Pfam" id="PF05175">
    <property type="entry name" value="MTS"/>
    <property type="match status" value="1"/>
</dbReference>
<feature type="domain" description="Methyltransferase small" evidence="17">
    <location>
        <begin position="77"/>
        <end position="157"/>
    </location>
</feature>
<name>A0AAJ7XI35_PETMA</name>
<dbReference type="GO" id="GO:0035657">
    <property type="term" value="C:eRF1 methyltransferase complex"/>
    <property type="evidence" value="ECO:0007669"/>
    <property type="project" value="TreeGrafter"/>
</dbReference>
<comment type="similarity">
    <text evidence="2">Belongs to the eukaryotic/archaeal PrmC-related family.</text>
</comment>
<organism evidence="18 19">
    <name type="scientific">Petromyzon marinus</name>
    <name type="common">Sea lamprey</name>
    <dbReference type="NCBI Taxonomy" id="7757"/>
    <lineage>
        <taxon>Eukaryota</taxon>
        <taxon>Metazoa</taxon>
        <taxon>Chordata</taxon>
        <taxon>Craniata</taxon>
        <taxon>Vertebrata</taxon>
        <taxon>Cyclostomata</taxon>
        <taxon>Hyperoartia</taxon>
        <taxon>Petromyzontiformes</taxon>
        <taxon>Petromyzontidae</taxon>
        <taxon>Petromyzon</taxon>
    </lineage>
</organism>
<dbReference type="PROSITE" id="PS00092">
    <property type="entry name" value="N6_MTASE"/>
    <property type="match status" value="1"/>
</dbReference>
<dbReference type="InterPro" id="IPR002052">
    <property type="entry name" value="DNA_methylase_N6_adenine_CS"/>
</dbReference>
<evidence type="ECO:0000256" key="13">
    <source>
        <dbReference type="ARBA" id="ARBA00080992"/>
    </source>
</evidence>
<comment type="function">
    <text evidence="9">Methyltransferase that can methylate proteins and, to a lower extent, arsenic. Catalytic subunit of a heterodimer with TRMT112, which monomethylates 'Lys-12' of histone H4 (H4K12me1), a modification present at the promoters of numerous genes encoding cell cycle regulators. Catalytic subunit of a heterodimer with TRMT112, which catalyzes N5-methylation of Glu residue of proteins with a Gly-Gln-Xaa-Xaa-Xaa-Arg motif. Methylates ETF1 on 'Gln-185'; ETF1 needs to be complexed to ERF3 in its GTP-bound form to be efficiently methylated. May also play a role in the modulation of arsenic-induced toxicity by mediating the conversion of monomethylarsonous acid (3+) into the less toxic dimethylarsonic acid. It however only plays a limited role in arsenic metabolism compared with AS3MT.</text>
</comment>
<evidence type="ECO:0000256" key="15">
    <source>
        <dbReference type="ARBA" id="ARBA00093624"/>
    </source>
</evidence>
<keyword evidence="6" id="KW-0539">Nucleus</keyword>
<dbReference type="RefSeq" id="XP_032835534.1">
    <property type="nucleotide sequence ID" value="XM_032979643.1"/>
</dbReference>
<dbReference type="Proteomes" id="UP001318040">
    <property type="component" value="Chromosome 75"/>
</dbReference>
<dbReference type="GO" id="GO:0005634">
    <property type="term" value="C:nucleus"/>
    <property type="evidence" value="ECO:0007669"/>
    <property type="project" value="UniProtKB-SubCell"/>
</dbReference>
<dbReference type="Gene3D" id="3.40.50.150">
    <property type="entry name" value="Vaccinia Virus protein VP39"/>
    <property type="match status" value="1"/>
</dbReference>
<dbReference type="InterPro" id="IPR029063">
    <property type="entry name" value="SAM-dependent_MTases_sf"/>
</dbReference>
<evidence type="ECO:0000256" key="4">
    <source>
        <dbReference type="ARBA" id="ARBA00022679"/>
    </source>
</evidence>
<dbReference type="InterPro" id="IPR007848">
    <property type="entry name" value="Small_mtfrase_dom"/>
</dbReference>
<dbReference type="CDD" id="cd02440">
    <property type="entry name" value="AdoMet_MTases"/>
    <property type="match status" value="1"/>
</dbReference>
<keyword evidence="3 19" id="KW-0489">Methyltransferase</keyword>
<dbReference type="GO" id="GO:0032259">
    <property type="term" value="P:methylation"/>
    <property type="evidence" value="ECO:0007669"/>
    <property type="project" value="UniProtKB-KW"/>
</dbReference>
<reference evidence="19" key="1">
    <citation type="submission" date="2025-08" db="UniProtKB">
        <authorList>
            <consortium name="RefSeq"/>
        </authorList>
    </citation>
    <scope>IDENTIFICATION</scope>
    <source>
        <tissue evidence="19">Sperm</tissue>
    </source>
</reference>
<protein>
    <recommendedName>
        <fullName evidence="15">Methyltransferase HEMK2</fullName>
    </recommendedName>
    <alternativeName>
        <fullName evidence="14">HemK methyltransferase family member 2</fullName>
    </alternativeName>
    <alternativeName>
        <fullName evidence="12">Lysine N-methyltransferase 9</fullName>
    </alternativeName>
    <alternativeName>
        <fullName evidence="11">Methylarsonite methyltransferase N6AMT1</fullName>
    </alternativeName>
    <alternativeName>
        <fullName evidence="16">Methyltransferase N6AMT1</fullName>
    </alternativeName>
    <alternativeName>
        <fullName evidence="13">Protein N(5)-glutamine methyltransferase</fullName>
    </alternativeName>
</protein>
<gene>
    <name evidence="19" type="primary">N6AMT1</name>
</gene>
<dbReference type="SUPFAM" id="SSF53335">
    <property type="entry name" value="S-adenosyl-L-methionine-dependent methyltransferases"/>
    <property type="match status" value="1"/>
</dbReference>
<evidence type="ECO:0000313" key="18">
    <source>
        <dbReference type="Proteomes" id="UP001318040"/>
    </source>
</evidence>
<dbReference type="PANTHER" id="PTHR45875">
    <property type="entry name" value="METHYLTRANSFERASE N6AMT1"/>
    <property type="match status" value="1"/>
</dbReference>
<evidence type="ECO:0000256" key="11">
    <source>
        <dbReference type="ARBA" id="ARBA00075330"/>
    </source>
</evidence>
<dbReference type="GO" id="GO:0003676">
    <property type="term" value="F:nucleic acid binding"/>
    <property type="evidence" value="ECO:0007669"/>
    <property type="project" value="InterPro"/>
</dbReference>
<dbReference type="KEGG" id="pmrn:116957473"/>
<evidence type="ECO:0000256" key="7">
    <source>
        <dbReference type="ARBA" id="ARBA00048619"/>
    </source>
</evidence>
<sequence length="251" mass="26556">MARSEEGPPGGGGVGAYEGQSLSTATAAMLPTPRWQGLEGRVYEPSEDSFLLMAALEGDAERLRSSRYPSTVPLICLEVGSGSGVISCFVASILGSTTSYLTTDINHDAAHCTSVTASLNHVTLQPIITDLVHALLPRLSGSVDLLLFNPPYVVTESSEVGLGDVSSAWAGGARGREVVDRLLPLVASLLSPSGAFYLVCEQHNAPGEVMAWFRDRGFSSSLVNSQRAGTEILSVLRIERSTSERHTHTLG</sequence>
<evidence type="ECO:0000259" key="17">
    <source>
        <dbReference type="Pfam" id="PF05175"/>
    </source>
</evidence>
<comment type="subunit">
    <text evidence="10">Heterodimer; heterodimerization with TRMT112 is required for S-adenosyl-L-methionine-binding.</text>
</comment>
<comment type="subcellular location">
    <subcellularLocation>
        <location evidence="1">Nucleus</location>
    </subcellularLocation>
</comment>
<evidence type="ECO:0000256" key="3">
    <source>
        <dbReference type="ARBA" id="ARBA00022603"/>
    </source>
</evidence>
<evidence type="ECO:0000256" key="14">
    <source>
        <dbReference type="ARBA" id="ARBA00083337"/>
    </source>
</evidence>
<dbReference type="InterPro" id="IPR052190">
    <property type="entry name" value="Euk-Arch_PrmC-MTase"/>
</dbReference>
<dbReference type="CTD" id="29104"/>
<evidence type="ECO:0000256" key="10">
    <source>
        <dbReference type="ARBA" id="ARBA00062344"/>
    </source>
</evidence>
<accession>A0AAJ7XI35</accession>
<comment type="catalytic activity">
    <reaction evidence="7">
        <text>L-lysyl-[histone] + S-adenosyl-L-methionine = N(6)-methyl-L-lysyl-[histone] + S-adenosyl-L-homocysteine + H(+)</text>
        <dbReference type="Rhea" id="RHEA:10024"/>
        <dbReference type="Rhea" id="RHEA-COMP:9845"/>
        <dbReference type="Rhea" id="RHEA-COMP:9846"/>
        <dbReference type="ChEBI" id="CHEBI:15378"/>
        <dbReference type="ChEBI" id="CHEBI:29969"/>
        <dbReference type="ChEBI" id="CHEBI:57856"/>
        <dbReference type="ChEBI" id="CHEBI:59789"/>
        <dbReference type="ChEBI" id="CHEBI:61929"/>
    </reaction>
    <physiologicalReaction direction="left-to-right" evidence="7">
        <dbReference type="Rhea" id="RHEA:10025"/>
    </physiologicalReaction>
</comment>
<keyword evidence="4" id="KW-0808">Transferase</keyword>
<keyword evidence="18" id="KW-1185">Reference proteome</keyword>
<evidence type="ECO:0000256" key="2">
    <source>
        <dbReference type="ARBA" id="ARBA00006149"/>
    </source>
</evidence>
<dbReference type="GO" id="GO:0036009">
    <property type="term" value="F:protein-glutamine N-methyltransferase activity"/>
    <property type="evidence" value="ECO:0007669"/>
    <property type="project" value="UniProtKB-ARBA"/>
</dbReference>
<evidence type="ECO:0000256" key="12">
    <source>
        <dbReference type="ARBA" id="ARBA00076540"/>
    </source>
</evidence>
<evidence type="ECO:0000256" key="6">
    <source>
        <dbReference type="ARBA" id="ARBA00023242"/>
    </source>
</evidence>
<dbReference type="InterPro" id="IPR004557">
    <property type="entry name" value="PrmC-related"/>
</dbReference>
<evidence type="ECO:0000313" key="19">
    <source>
        <dbReference type="RefSeq" id="XP_032835534.1"/>
    </source>
</evidence>
<evidence type="ECO:0000256" key="9">
    <source>
        <dbReference type="ARBA" id="ARBA00053180"/>
    </source>
</evidence>
<evidence type="ECO:0000256" key="5">
    <source>
        <dbReference type="ARBA" id="ARBA00022691"/>
    </source>
</evidence>
<comment type="catalytic activity">
    <reaction evidence="8">
        <text>methylarsonous acid + S-adenosyl-L-methionine = dimethylarsinate + S-adenosyl-L-homocysteine + 2 H(+)</text>
        <dbReference type="Rhea" id="RHEA:11684"/>
        <dbReference type="ChEBI" id="CHEBI:15378"/>
        <dbReference type="ChEBI" id="CHEBI:16223"/>
        <dbReference type="ChEBI" id="CHEBI:17826"/>
        <dbReference type="ChEBI" id="CHEBI:57856"/>
        <dbReference type="ChEBI" id="CHEBI:59789"/>
    </reaction>
</comment>
<proteinExistence type="inferred from homology"/>
<keyword evidence="5" id="KW-0949">S-adenosyl-L-methionine</keyword>
<dbReference type="FunFam" id="3.40.50.150:FF:000077">
    <property type="entry name" value="HemK methyltransferase family member 2"/>
    <property type="match status" value="1"/>
</dbReference>